<dbReference type="PROSITE" id="PS51379">
    <property type="entry name" value="4FE4S_FER_2"/>
    <property type="match status" value="2"/>
</dbReference>
<sequence>MEEAVLCEIKGNSLDDGPGIRTVVFFKGCPLACVWCHNPESQSRRAQLSFDKTKCVDIGECVKACPEDALDKHNPLFVDYDKCTSCFKCTEVCASEALSIIGDNYTVDQVLATVDRYQVFYETSGGGVTLSGGEFTLYPTFCEQLLRKLKERKIHCLVETSGYFSMAHFEQKILPYIDQIYMDIKLFDEQAHIKHCGKSNKQILENFGQLHQRYLEGGGPILPRIPLIPGITATDKNLAAIATFLKQQNVTELTVLPYNPMWSSKANKIGSEIIYSNEKWMTAAEVEHCRSFFKDFRLV</sequence>
<keyword evidence="8" id="KW-0411">Iron-sulfur</keyword>
<dbReference type="InterPro" id="IPR040074">
    <property type="entry name" value="BssD/PflA/YjjW"/>
</dbReference>
<protein>
    <submittedName>
        <fullName evidence="11">Glycyl-radical enzyme activating protein</fullName>
    </submittedName>
</protein>
<feature type="domain" description="4Fe-4S ferredoxin-type" evidence="9">
    <location>
        <begin position="46"/>
        <end position="71"/>
    </location>
</feature>
<evidence type="ECO:0000256" key="6">
    <source>
        <dbReference type="ARBA" id="ARBA00023002"/>
    </source>
</evidence>
<dbReference type="InterPro" id="IPR007197">
    <property type="entry name" value="rSAM"/>
</dbReference>
<evidence type="ECO:0000259" key="10">
    <source>
        <dbReference type="PROSITE" id="PS51918"/>
    </source>
</evidence>
<dbReference type="Gene3D" id="3.30.70.20">
    <property type="match status" value="1"/>
</dbReference>
<keyword evidence="12" id="KW-1185">Reference proteome</keyword>
<evidence type="ECO:0000313" key="12">
    <source>
        <dbReference type="Proteomes" id="UP001163739"/>
    </source>
</evidence>
<dbReference type="Pfam" id="PF04055">
    <property type="entry name" value="Radical_SAM"/>
    <property type="match status" value="1"/>
</dbReference>
<dbReference type="Proteomes" id="UP001163739">
    <property type="component" value="Chromosome"/>
</dbReference>
<dbReference type="InterPro" id="IPR013785">
    <property type="entry name" value="Aldolase_TIM"/>
</dbReference>
<dbReference type="InterPro" id="IPR012839">
    <property type="entry name" value="Organic_radical_activase"/>
</dbReference>
<keyword evidence="7" id="KW-0408">Iron</keyword>
<dbReference type="PIRSF" id="PIRSF000371">
    <property type="entry name" value="PFL_act_enz"/>
    <property type="match status" value="1"/>
</dbReference>
<name>A0ABY6N119_9ALTE</name>
<comment type="similarity">
    <text evidence="2">Belongs to the organic radical-activating enzymes family.</text>
</comment>
<dbReference type="Gene3D" id="3.20.20.70">
    <property type="entry name" value="Aldolase class I"/>
    <property type="match status" value="1"/>
</dbReference>
<evidence type="ECO:0000256" key="2">
    <source>
        <dbReference type="ARBA" id="ARBA00009777"/>
    </source>
</evidence>
<dbReference type="PROSITE" id="PS01087">
    <property type="entry name" value="RADICAL_ACTIVATING"/>
    <property type="match status" value="1"/>
</dbReference>
<evidence type="ECO:0000256" key="1">
    <source>
        <dbReference type="ARBA" id="ARBA00001966"/>
    </source>
</evidence>
<gene>
    <name evidence="11" type="ORF">NKI27_17340</name>
</gene>
<dbReference type="Pfam" id="PF13237">
    <property type="entry name" value="Fer4_10"/>
    <property type="match status" value="1"/>
</dbReference>
<feature type="domain" description="Radical SAM core" evidence="10">
    <location>
        <begin position="15"/>
        <end position="295"/>
    </location>
</feature>
<keyword evidence="5" id="KW-0479">Metal-binding</keyword>
<dbReference type="PANTHER" id="PTHR30352">
    <property type="entry name" value="PYRUVATE FORMATE-LYASE-ACTIVATING ENZYME"/>
    <property type="match status" value="1"/>
</dbReference>
<comment type="cofactor">
    <cofactor evidence="1">
        <name>[4Fe-4S] cluster</name>
        <dbReference type="ChEBI" id="CHEBI:49883"/>
    </cofactor>
</comment>
<evidence type="ECO:0000256" key="4">
    <source>
        <dbReference type="ARBA" id="ARBA00022691"/>
    </source>
</evidence>
<organism evidence="11 12">
    <name type="scientific">Alkalimarinus alittae</name>
    <dbReference type="NCBI Taxonomy" id="2961619"/>
    <lineage>
        <taxon>Bacteria</taxon>
        <taxon>Pseudomonadati</taxon>
        <taxon>Pseudomonadota</taxon>
        <taxon>Gammaproteobacteria</taxon>
        <taxon>Alteromonadales</taxon>
        <taxon>Alteromonadaceae</taxon>
        <taxon>Alkalimarinus</taxon>
    </lineage>
</organism>
<dbReference type="InterPro" id="IPR017896">
    <property type="entry name" value="4Fe4S_Fe-S-bd"/>
</dbReference>
<dbReference type="SFLD" id="SFLDG01118">
    <property type="entry name" value="activating_enzymes__group_2"/>
    <property type="match status" value="1"/>
</dbReference>
<dbReference type="PANTHER" id="PTHR30352:SF4">
    <property type="entry name" value="PYRUVATE FORMATE-LYASE 2-ACTIVATING ENZYME"/>
    <property type="match status" value="1"/>
</dbReference>
<accession>A0ABY6N119</accession>
<reference evidence="11" key="1">
    <citation type="submission" date="2022-06" db="EMBL/GenBank/DDBJ databases">
        <title>Alkalimarinus sp. nov., isolated from gut of a Alitta virens.</title>
        <authorList>
            <person name="Yang A.I."/>
            <person name="Shin N.-R."/>
        </authorList>
    </citation>
    <scope>NUCLEOTIDE SEQUENCE</scope>
    <source>
        <strain evidence="11">A2M4</strain>
    </source>
</reference>
<dbReference type="SUPFAM" id="SSF54862">
    <property type="entry name" value="4Fe-4S ferredoxins"/>
    <property type="match status" value="1"/>
</dbReference>
<evidence type="ECO:0000256" key="3">
    <source>
        <dbReference type="ARBA" id="ARBA00022485"/>
    </source>
</evidence>
<dbReference type="InterPro" id="IPR058240">
    <property type="entry name" value="rSAM_sf"/>
</dbReference>
<keyword evidence="3" id="KW-0004">4Fe-4S</keyword>
<keyword evidence="4" id="KW-0949">S-adenosyl-L-methionine</keyword>
<feature type="domain" description="4Fe-4S ferredoxin-type" evidence="9">
    <location>
        <begin position="74"/>
        <end position="103"/>
    </location>
</feature>
<evidence type="ECO:0000256" key="8">
    <source>
        <dbReference type="ARBA" id="ARBA00023014"/>
    </source>
</evidence>
<dbReference type="SFLD" id="SFLDS00029">
    <property type="entry name" value="Radical_SAM"/>
    <property type="match status" value="1"/>
</dbReference>
<dbReference type="PROSITE" id="PS51918">
    <property type="entry name" value="RADICAL_SAM"/>
    <property type="match status" value="1"/>
</dbReference>
<dbReference type="InterPro" id="IPR034457">
    <property type="entry name" value="Organic_radical-activating"/>
</dbReference>
<dbReference type="EMBL" id="CP100390">
    <property type="protein sequence ID" value="UZE95798.1"/>
    <property type="molecule type" value="Genomic_DNA"/>
</dbReference>
<dbReference type="NCBIfam" id="TIGR02494">
    <property type="entry name" value="PFLE_PFLC"/>
    <property type="match status" value="1"/>
</dbReference>
<evidence type="ECO:0000256" key="7">
    <source>
        <dbReference type="ARBA" id="ARBA00023004"/>
    </source>
</evidence>
<evidence type="ECO:0000313" key="11">
    <source>
        <dbReference type="EMBL" id="UZE95798.1"/>
    </source>
</evidence>
<evidence type="ECO:0000259" key="9">
    <source>
        <dbReference type="PROSITE" id="PS51379"/>
    </source>
</evidence>
<keyword evidence="6" id="KW-0560">Oxidoreductase</keyword>
<dbReference type="SUPFAM" id="SSF102114">
    <property type="entry name" value="Radical SAM enzymes"/>
    <property type="match status" value="1"/>
</dbReference>
<dbReference type="SFLD" id="SFLDG01066">
    <property type="entry name" value="organic_radical-activating_enz"/>
    <property type="match status" value="1"/>
</dbReference>
<evidence type="ECO:0000256" key="5">
    <source>
        <dbReference type="ARBA" id="ARBA00022723"/>
    </source>
</evidence>
<dbReference type="InterPro" id="IPR001989">
    <property type="entry name" value="Radical_activat_CS"/>
</dbReference>
<proteinExistence type="inferred from homology"/>
<dbReference type="RefSeq" id="WP_265047288.1">
    <property type="nucleotide sequence ID" value="NZ_CP100390.1"/>
</dbReference>